<proteinExistence type="predicted"/>
<dbReference type="PROSITE" id="PS51186">
    <property type="entry name" value="GNAT"/>
    <property type="match status" value="1"/>
</dbReference>
<dbReference type="CDD" id="cd04301">
    <property type="entry name" value="NAT_SF"/>
    <property type="match status" value="1"/>
</dbReference>
<dbReference type="InterPro" id="IPR016181">
    <property type="entry name" value="Acyl_CoA_acyltransferase"/>
</dbReference>
<evidence type="ECO:0000313" key="3">
    <source>
        <dbReference type="Proteomes" id="UP001565927"/>
    </source>
</evidence>
<dbReference type="GO" id="GO:0016746">
    <property type="term" value="F:acyltransferase activity"/>
    <property type="evidence" value="ECO:0007669"/>
    <property type="project" value="UniProtKB-KW"/>
</dbReference>
<accession>A0ABV4H2L6</accession>
<dbReference type="RefSeq" id="WP_370442037.1">
    <property type="nucleotide sequence ID" value="NZ_JBGFTU010000015.1"/>
</dbReference>
<dbReference type="Gene3D" id="3.40.630.30">
    <property type="match status" value="1"/>
</dbReference>
<dbReference type="SUPFAM" id="SSF55729">
    <property type="entry name" value="Acyl-CoA N-acyltransferases (Nat)"/>
    <property type="match status" value="1"/>
</dbReference>
<gene>
    <name evidence="2" type="ORF">AB2L27_13720</name>
</gene>
<sequence>MTILTARHTADLSAADRAELRALLDTVFADHEGGYDDTDFEHGLGGWHVLVHDGGVLVGHGAVVRRQFLLGGRALPVGYVENVAVAVSHRRRGLGSAVMGELERVVLAGHGAGFLAASAEGAPLYERRGWRVWRGPLSVLTVEGVRRTPEEEDGGVRVLDPDRTWDVEQDLVCEWRSGDVW</sequence>
<evidence type="ECO:0000313" key="2">
    <source>
        <dbReference type="EMBL" id="MEZ0165811.1"/>
    </source>
</evidence>
<keyword evidence="3" id="KW-1185">Reference proteome</keyword>
<evidence type="ECO:0000259" key="1">
    <source>
        <dbReference type="PROSITE" id="PS51186"/>
    </source>
</evidence>
<protein>
    <submittedName>
        <fullName evidence="2">GNAT family N-acetyltransferase</fullName>
        <ecNumber evidence="2">2.3.1.-</ecNumber>
    </submittedName>
</protein>
<dbReference type="Pfam" id="PF13527">
    <property type="entry name" value="Acetyltransf_9"/>
    <property type="match status" value="1"/>
</dbReference>
<comment type="caution">
    <text evidence="2">The sequence shown here is derived from an EMBL/GenBank/DDBJ whole genome shotgun (WGS) entry which is preliminary data.</text>
</comment>
<dbReference type="EMBL" id="JBGFTU010000015">
    <property type="protein sequence ID" value="MEZ0165811.1"/>
    <property type="molecule type" value="Genomic_DNA"/>
</dbReference>
<dbReference type="Proteomes" id="UP001565927">
    <property type="component" value="Unassembled WGS sequence"/>
</dbReference>
<organism evidence="2 3">
    <name type="scientific">Kineococcus halophytocola</name>
    <dbReference type="NCBI Taxonomy" id="3234027"/>
    <lineage>
        <taxon>Bacteria</taxon>
        <taxon>Bacillati</taxon>
        <taxon>Actinomycetota</taxon>
        <taxon>Actinomycetes</taxon>
        <taxon>Kineosporiales</taxon>
        <taxon>Kineosporiaceae</taxon>
        <taxon>Kineococcus</taxon>
    </lineage>
</organism>
<dbReference type="InterPro" id="IPR000182">
    <property type="entry name" value="GNAT_dom"/>
</dbReference>
<keyword evidence="2" id="KW-0012">Acyltransferase</keyword>
<reference evidence="2 3" key="1">
    <citation type="submission" date="2024-07" db="EMBL/GenBank/DDBJ databases">
        <authorList>
            <person name="Thanompreechachai J."/>
            <person name="Duangmal K."/>
        </authorList>
    </citation>
    <scope>NUCLEOTIDE SEQUENCE [LARGE SCALE GENOMIC DNA]</scope>
    <source>
        <strain evidence="2 3">LSe6-4</strain>
    </source>
</reference>
<keyword evidence="2" id="KW-0808">Transferase</keyword>
<name>A0ABV4H2L6_9ACTN</name>
<dbReference type="EC" id="2.3.1.-" evidence="2"/>
<feature type="domain" description="N-acetyltransferase" evidence="1">
    <location>
        <begin position="1"/>
        <end position="149"/>
    </location>
</feature>